<feature type="domain" description="tRNA-modifying protein YgfZ-like beta-barrel" evidence="1">
    <location>
        <begin position="232"/>
        <end position="299"/>
    </location>
</feature>
<dbReference type="Proteomes" id="UP000651208">
    <property type="component" value="Unassembled WGS sequence"/>
</dbReference>
<dbReference type="InterPro" id="IPR048451">
    <property type="entry name" value="YgfZ_barrel"/>
</dbReference>
<sequence length="309" mass="34990">MLYPAQNLPLSTLTLDDWQLVKVSGADNSKFLQGQLTADINQLNESHWLLSVHCDPKGKTLSNLLLFKRADNIYYIVRKSVLDRQIDALKKFAIFSKVTIAADFSLTMMGLVGRNITSVQIEELTKLTKTNNCATIKNLTYIKIDYPEPRYIVIGPSQDMASLSVLTHLPHSSSQQWTLLDMQANYPIIDLKASEQFLPQAFNLQLFDAISFTKGCYCGQEMVARAQYRGINKRALYLLTGKEGILPAVGETLEQKIGDNWRETGFILTSLKLQDNTIWVQAILNNDLSQDEMIFRLKNSQQSLSVYKK</sequence>
<keyword evidence="3" id="KW-1185">Reference proteome</keyword>
<accession>A0ABR7QWE8</accession>
<evidence type="ECO:0000259" key="1">
    <source>
        <dbReference type="Pfam" id="PF21130"/>
    </source>
</evidence>
<protein>
    <submittedName>
        <fullName evidence="2">tRNA-modifying protein YgfZ</fullName>
    </submittedName>
</protein>
<dbReference type="NCBIfam" id="NF007110">
    <property type="entry name" value="PRK09559.1"/>
    <property type="match status" value="1"/>
</dbReference>
<organism evidence="2 3">
    <name type="scientific">Frischella japonica</name>
    <dbReference type="NCBI Taxonomy" id="2741544"/>
    <lineage>
        <taxon>Bacteria</taxon>
        <taxon>Pseudomonadati</taxon>
        <taxon>Pseudomonadota</taxon>
        <taxon>Gammaproteobacteria</taxon>
        <taxon>Orbales</taxon>
        <taxon>Orbaceae</taxon>
        <taxon>Frischella</taxon>
    </lineage>
</organism>
<dbReference type="EMBL" id="JABURY010000010">
    <property type="protein sequence ID" value="MBC9130527.1"/>
    <property type="molecule type" value="Genomic_DNA"/>
</dbReference>
<comment type="caution">
    <text evidence="2">The sequence shown here is derived from an EMBL/GenBank/DDBJ whole genome shotgun (WGS) entry which is preliminary data.</text>
</comment>
<reference evidence="2 3" key="1">
    <citation type="submission" date="2020-06" db="EMBL/GenBank/DDBJ databases">
        <title>Frischella cerana isolated from Apis cerana gut homogenate.</title>
        <authorList>
            <person name="Wolter L.A."/>
            <person name="Suenami S."/>
            <person name="Miyazaki R."/>
        </authorList>
    </citation>
    <scope>NUCLEOTIDE SEQUENCE [LARGE SCALE GENOMIC DNA]</scope>
    <source>
        <strain evidence="2 3">Ac13</strain>
    </source>
</reference>
<dbReference type="PANTHER" id="PTHR22602:SF0">
    <property type="entry name" value="TRANSFERASE CAF17, MITOCHONDRIAL-RELATED"/>
    <property type="match status" value="1"/>
</dbReference>
<proteinExistence type="predicted"/>
<evidence type="ECO:0000313" key="3">
    <source>
        <dbReference type="Proteomes" id="UP000651208"/>
    </source>
</evidence>
<name>A0ABR7QWE8_9GAMM</name>
<dbReference type="Pfam" id="PF21130">
    <property type="entry name" value="YgfZ_barrel"/>
    <property type="match status" value="1"/>
</dbReference>
<dbReference type="InterPro" id="IPR029043">
    <property type="entry name" value="GcvT/YgfZ_C"/>
</dbReference>
<dbReference type="InterPro" id="IPR017703">
    <property type="entry name" value="YgfZ/GCV_T_CS"/>
</dbReference>
<dbReference type="InterPro" id="IPR045179">
    <property type="entry name" value="YgfZ/GcvT"/>
</dbReference>
<dbReference type="SUPFAM" id="SSF101790">
    <property type="entry name" value="Aminomethyltransferase beta-barrel domain"/>
    <property type="match status" value="1"/>
</dbReference>
<dbReference type="RefSeq" id="WP_187754976.1">
    <property type="nucleotide sequence ID" value="NZ_JABURY010000010.1"/>
</dbReference>
<dbReference type="NCBIfam" id="TIGR03317">
    <property type="entry name" value="ygfZ_signature"/>
    <property type="match status" value="1"/>
</dbReference>
<dbReference type="Gene3D" id="3.30.70.1630">
    <property type="match status" value="1"/>
</dbReference>
<dbReference type="Gene3D" id="3.30.70.1400">
    <property type="entry name" value="Aminomethyltransferase beta-barrel domains"/>
    <property type="match status" value="1"/>
</dbReference>
<dbReference type="SUPFAM" id="SSF103025">
    <property type="entry name" value="Folate-binding domain"/>
    <property type="match status" value="1"/>
</dbReference>
<dbReference type="PANTHER" id="PTHR22602">
    <property type="entry name" value="TRANSFERASE CAF17, MITOCHONDRIAL-RELATED"/>
    <property type="match status" value="1"/>
</dbReference>
<dbReference type="Gene3D" id="2.40.30.160">
    <property type="match status" value="1"/>
</dbReference>
<gene>
    <name evidence="2" type="primary">ygfZ</name>
    <name evidence="2" type="ORF">FcAc13_04300</name>
</gene>
<evidence type="ECO:0000313" key="2">
    <source>
        <dbReference type="EMBL" id="MBC9130527.1"/>
    </source>
</evidence>